<accession>A0A6J8D224</accession>
<dbReference type="OrthoDB" id="6148233at2759"/>
<dbReference type="Proteomes" id="UP000507470">
    <property type="component" value="Unassembled WGS sequence"/>
</dbReference>
<dbReference type="AlphaFoldDB" id="A0A6J8D224"/>
<dbReference type="EMBL" id="CACVKT020006485">
    <property type="protein sequence ID" value="CAC5401926.1"/>
    <property type="molecule type" value="Genomic_DNA"/>
</dbReference>
<organism evidence="1 2">
    <name type="scientific">Mytilus coruscus</name>
    <name type="common">Sea mussel</name>
    <dbReference type="NCBI Taxonomy" id="42192"/>
    <lineage>
        <taxon>Eukaryota</taxon>
        <taxon>Metazoa</taxon>
        <taxon>Spiralia</taxon>
        <taxon>Lophotrochozoa</taxon>
        <taxon>Mollusca</taxon>
        <taxon>Bivalvia</taxon>
        <taxon>Autobranchia</taxon>
        <taxon>Pteriomorphia</taxon>
        <taxon>Mytilida</taxon>
        <taxon>Mytiloidea</taxon>
        <taxon>Mytilidae</taxon>
        <taxon>Mytilinae</taxon>
        <taxon>Mytilus</taxon>
    </lineage>
</organism>
<reference evidence="1 2" key="1">
    <citation type="submission" date="2020-06" db="EMBL/GenBank/DDBJ databases">
        <authorList>
            <person name="Li R."/>
            <person name="Bekaert M."/>
        </authorList>
    </citation>
    <scope>NUCLEOTIDE SEQUENCE [LARGE SCALE GENOMIC DNA]</scope>
    <source>
        <strain evidence="2">wild</strain>
    </source>
</reference>
<protein>
    <submittedName>
        <fullName evidence="1">Uncharacterized protein</fullName>
    </submittedName>
</protein>
<name>A0A6J8D224_MYTCO</name>
<sequence>MRNMAAALSAQETVENRFEDGELIGKKLDNLVNETEKISDIRTIRVNRTCQTFIPVIVWDDFESQNQLTFAVNNTGDDVKIHNDLLSGGKTYKRVESINACTYSTPSRLLVYHIGILSWNGTKTIASFLWKGVSGLYGYWRGGQKELDIIEII</sequence>
<evidence type="ECO:0000313" key="2">
    <source>
        <dbReference type="Proteomes" id="UP000507470"/>
    </source>
</evidence>
<gene>
    <name evidence="1" type="ORF">MCOR_35951</name>
</gene>
<evidence type="ECO:0000313" key="1">
    <source>
        <dbReference type="EMBL" id="CAC5401926.1"/>
    </source>
</evidence>
<keyword evidence="2" id="KW-1185">Reference proteome</keyword>
<proteinExistence type="predicted"/>